<feature type="domain" description="RNase H type-1" evidence="1">
    <location>
        <begin position="32"/>
        <end position="121"/>
    </location>
</feature>
<dbReference type="InterPro" id="IPR012337">
    <property type="entry name" value="RNaseH-like_sf"/>
</dbReference>
<dbReference type="GO" id="GO:0004523">
    <property type="term" value="F:RNA-DNA hybrid ribonuclease activity"/>
    <property type="evidence" value="ECO:0007669"/>
    <property type="project" value="InterPro"/>
</dbReference>
<dbReference type="EMBL" id="JACGCM010001441">
    <property type="protein sequence ID" value="KAF6155102.1"/>
    <property type="molecule type" value="Genomic_DNA"/>
</dbReference>
<evidence type="ECO:0000313" key="2">
    <source>
        <dbReference type="EMBL" id="KAF6155102.1"/>
    </source>
</evidence>
<dbReference type="Pfam" id="PF13456">
    <property type="entry name" value="RVT_3"/>
    <property type="match status" value="1"/>
</dbReference>
<dbReference type="AlphaFoldDB" id="A0A7J7MJW2"/>
<reference evidence="2 3" key="1">
    <citation type="journal article" date="2020" name="IScience">
        <title>Genome Sequencing of the Endangered Kingdonia uniflora (Circaeasteraceae, Ranunculales) Reveals Potential Mechanisms of Evolutionary Specialization.</title>
        <authorList>
            <person name="Sun Y."/>
            <person name="Deng T."/>
            <person name="Zhang A."/>
            <person name="Moore M.J."/>
            <person name="Landis J.B."/>
            <person name="Lin N."/>
            <person name="Zhang H."/>
            <person name="Zhang X."/>
            <person name="Huang J."/>
            <person name="Zhang X."/>
            <person name="Sun H."/>
            <person name="Wang H."/>
        </authorList>
    </citation>
    <scope>NUCLEOTIDE SEQUENCE [LARGE SCALE GENOMIC DNA]</scope>
    <source>
        <strain evidence="2">TB1705</strain>
        <tissue evidence="2">Leaf</tissue>
    </source>
</reference>
<evidence type="ECO:0000259" key="1">
    <source>
        <dbReference type="Pfam" id="PF13456"/>
    </source>
</evidence>
<dbReference type="CDD" id="cd06222">
    <property type="entry name" value="RNase_H_like"/>
    <property type="match status" value="1"/>
</dbReference>
<comment type="caution">
    <text evidence="2">The sequence shown here is derived from an EMBL/GenBank/DDBJ whole genome shotgun (WGS) entry which is preliminary data.</text>
</comment>
<dbReference type="InterPro" id="IPR052929">
    <property type="entry name" value="RNase_H-like_EbsB-rel"/>
</dbReference>
<dbReference type="Gene3D" id="3.30.420.10">
    <property type="entry name" value="Ribonuclease H-like superfamily/Ribonuclease H"/>
    <property type="match status" value="1"/>
</dbReference>
<sequence>MYAIWTSRNELVFERKIQTTRETLAKAKRLGFHQADDLEEVEAVAVVRGMEAALSFGLHRVLLLTNCQRLVSAFKDRTDDLSWGALTLAPDTRELASRFEDFRFEFVHRSCNYEAHYLAARGACTPDFVFSEDQEASAFVNSFMPDQ</sequence>
<proteinExistence type="predicted"/>
<dbReference type="PANTHER" id="PTHR47074">
    <property type="entry name" value="BNAC02G40300D PROTEIN"/>
    <property type="match status" value="1"/>
</dbReference>
<dbReference type="PANTHER" id="PTHR47074:SF73">
    <property type="entry name" value="OS04G0448401 PROTEIN"/>
    <property type="match status" value="1"/>
</dbReference>
<keyword evidence="3" id="KW-1185">Reference proteome</keyword>
<dbReference type="GO" id="GO:0003676">
    <property type="term" value="F:nucleic acid binding"/>
    <property type="evidence" value="ECO:0007669"/>
    <property type="project" value="InterPro"/>
</dbReference>
<accession>A0A7J7MJW2</accession>
<gene>
    <name evidence="2" type="ORF">GIB67_035849</name>
</gene>
<protein>
    <recommendedName>
        <fullName evidence="1">RNase H type-1 domain-containing protein</fullName>
    </recommendedName>
</protein>
<dbReference type="InterPro" id="IPR044730">
    <property type="entry name" value="RNase_H-like_dom_plant"/>
</dbReference>
<evidence type="ECO:0000313" key="3">
    <source>
        <dbReference type="Proteomes" id="UP000541444"/>
    </source>
</evidence>
<organism evidence="2 3">
    <name type="scientific">Kingdonia uniflora</name>
    <dbReference type="NCBI Taxonomy" id="39325"/>
    <lineage>
        <taxon>Eukaryota</taxon>
        <taxon>Viridiplantae</taxon>
        <taxon>Streptophyta</taxon>
        <taxon>Embryophyta</taxon>
        <taxon>Tracheophyta</taxon>
        <taxon>Spermatophyta</taxon>
        <taxon>Magnoliopsida</taxon>
        <taxon>Ranunculales</taxon>
        <taxon>Circaeasteraceae</taxon>
        <taxon>Kingdonia</taxon>
    </lineage>
</organism>
<dbReference type="InterPro" id="IPR002156">
    <property type="entry name" value="RNaseH_domain"/>
</dbReference>
<dbReference type="InterPro" id="IPR036397">
    <property type="entry name" value="RNaseH_sf"/>
</dbReference>
<dbReference type="Proteomes" id="UP000541444">
    <property type="component" value="Unassembled WGS sequence"/>
</dbReference>
<dbReference type="SUPFAM" id="SSF53098">
    <property type="entry name" value="Ribonuclease H-like"/>
    <property type="match status" value="1"/>
</dbReference>
<name>A0A7J7MJW2_9MAGN</name>